<dbReference type="EMBL" id="MPSB01000021">
    <property type="protein sequence ID" value="ONF94950.1"/>
    <property type="molecule type" value="Genomic_DNA"/>
</dbReference>
<protein>
    <recommendedName>
        <fullName evidence="3">DUF2793 domain-containing protein</fullName>
    </recommendedName>
</protein>
<name>A0A1V2EQT5_9SPHN</name>
<dbReference type="OrthoDB" id="564699at2"/>
<keyword evidence="2" id="KW-1185">Reference proteome</keyword>
<dbReference type="Pfam" id="PF10983">
    <property type="entry name" value="DUF2793"/>
    <property type="match status" value="1"/>
</dbReference>
<dbReference type="InterPro" id="IPR021251">
    <property type="entry name" value="DUF2793"/>
</dbReference>
<dbReference type="STRING" id="1915074.SPHI_28890"/>
<sequence length="167" mass="17160">MNGDNTARLNLPLLHAGQAQKEVDHNEALALLDMAVQPVVVAIGLDTPPKEPGEGACWIIGTNPVEAWAGRAGSLAGWTAGGWRFIAPRTGMTVVRGSDGMTARYTGADWVIGEVRATGVLIGEMRVLGARQPAIADPAGGPLIDAEARGALSAALSALRAHGLIAP</sequence>
<evidence type="ECO:0000313" key="1">
    <source>
        <dbReference type="EMBL" id="ONF94950.1"/>
    </source>
</evidence>
<comment type="caution">
    <text evidence="1">The sequence shown here is derived from an EMBL/GenBank/DDBJ whole genome shotgun (WGS) entry which is preliminary data.</text>
</comment>
<reference evidence="1 2" key="1">
    <citation type="submission" date="2016-11" db="EMBL/GenBank/DDBJ databases">
        <title>Genome sequence of Sphingomonas jeddahensis G39.</title>
        <authorList>
            <person name="Poehlein A."/>
            <person name="Wuebbeler J.H."/>
            <person name="Steinbuechel A."/>
            <person name="Daniel R."/>
        </authorList>
    </citation>
    <scope>NUCLEOTIDE SEQUENCE [LARGE SCALE GENOMIC DNA]</scope>
    <source>
        <strain evidence="1 2">G39</strain>
    </source>
</reference>
<dbReference type="AlphaFoldDB" id="A0A1V2EQT5"/>
<evidence type="ECO:0008006" key="3">
    <source>
        <dbReference type="Google" id="ProtNLM"/>
    </source>
</evidence>
<evidence type="ECO:0000313" key="2">
    <source>
        <dbReference type="Proteomes" id="UP000188729"/>
    </source>
</evidence>
<gene>
    <name evidence="1" type="ORF">SPHI_28890</name>
</gene>
<accession>A0A1V2EQT5</accession>
<proteinExistence type="predicted"/>
<dbReference type="RefSeq" id="WP_076745645.1">
    <property type="nucleotide sequence ID" value="NZ_MPSB01000021.1"/>
</dbReference>
<organism evidence="1 2">
    <name type="scientific">Sphingomonas jeddahensis</name>
    <dbReference type="NCBI Taxonomy" id="1915074"/>
    <lineage>
        <taxon>Bacteria</taxon>
        <taxon>Pseudomonadati</taxon>
        <taxon>Pseudomonadota</taxon>
        <taxon>Alphaproteobacteria</taxon>
        <taxon>Sphingomonadales</taxon>
        <taxon>Sphingomonadaceae</taxon>
        <taxon>Sphingomonas</taxon>
    </lineage>
</organism>
<dbReference type="Proteomes" id="UP000188729">
    <property type="component" value="Unassembled WGS sequence"/>
</dbReference>